<evidence type="ECO:0000313" key="7">
    <source>
        <dbReference type="EMBL" id="KAF7136254.1"/>
    </source>
</evidence>
<sequence length="253" mass="28229">MFGVNSAIGYMLMLAVKSVNGGVFVAVLAGLSAGYLVFRSYESMIRMCLKMGKSKLKFLIISDLDLINVAVFDVSGYASIEGRHCKPLNPLLGETYEAEYSDKGLWFFSEKHAIVRGWKFWGDSNLKSKFWGRSIQLDPIGVLTLEFDDGEVFQWSKRKAEMVREADAFIWIGSVLNAAKGAVVITKSLLMLCLIFTKSDAYDGATLPLMFPPTISHCLLHIRALLFHFAVSFVGYSYVTNYGHGACIFYLAY</sequence>
<keyword evidence="4 6" id="KW-1133">Transmembrane helix</keyword>
<dbReference type="EMBL" id="WJXA01000008">
    <property type="protein sequence ID" value="KAF7136254.1"/>
    <property type="molecule type" value="Genomic_DNA"/>
</dbReference>
<keyword evidence="8" id="KW-1185">Reference proteome</keyword>
<dbReference type="GO" id="GO:0005829">
    <property type="term" value="C:cytosol"/>
    <property type="evidence" value="ECO:0007669"/>
    <property type="project" value="TreeGrafter"/>
</dbReference>
<evidence type="ECO:0000256" key="1">
    <source>
        <dbReference type="ARBA" id="ARBA00006921"/>
    </source>
</evidence>
<comment type="subcellular location">
    <subcellularLocation>
        <location evidence="6">Membrane</location>
        <topology evidence="6">Multi-pass membrane protein</topology>
    </subcellularLocation>
</comment>
<name>A0A834LJD6_RHOSS</name>
<dbReference type="Pfam" id="PF04145">
    <property type="entry name" value="Ctr"/>
    <property type="match status" value="1"/>
</dbReference>
<proteinExistence type="inferred from homology"/>
<feature type="transmembrane region" description="Helical" evidence="6">
    <location>
        <begin position="20"/>
        <end position="38"/>
    </location>
</feature>
<dbReference type="SUPFAM" id="SSF144000">
    <property type="entry name" value="Oxysterol-binding protein-like"/>
    <property type="match status" value="1"/>
</dbReference>
<dbReference type="Proteomes" id="UP000626092">
    <property type="component" value="Unassembled WGS sequence"/>
</dbReference>
<dbReference type="GO" id="GO:0016020">
    <property type="term" value="C:membrane"/>
    <property type="evidence" value="ECO:0007669"/>
    <property type="project" value="UniProtKB-SubCell"/>
</dbReference>
<keyword evidence="2 6" id="KW-0812">Transmembrane</keyword>
<organism evidence="7 8">
    <name type="scientific">Rhododendron simsii</name>
    <name type="common">Sims's rhododendron</name>
    <dbReference type="NCBI Taxonomy" id="118357"/>
    <lineage>
        <taxon>Eukaryota</taxon>
        <taxon>Viridiplantae</taxon>
        <taxon>Streptophyta</taxon>
        <taxon>Embryophyta</taxon>
        <taxon>Tracheophyta</taxon>
        <taxon>Spermatophyta</taxon>
        <taxon>Magnoliopsida</taxon>
        <taxon>eudicotyledons</taxon>
        <taxon>Gunneridae</taxon>
        <taxon>Pentapetalae</taxon>
        <taxon>asterids</taxon>
        <taxon>Ericales</taxon>
        <taxon>Ericaceae</taxon>
        <taxon>Ericoideae</taxon>
        <taxon>Rhodoreae</taxon>
        <taxon>Rhododendron</taxon>
    </lineage>
</organism>
<dbReference type="InterPro" id="IPR037239">
    <property type="entry name" value="OSBP_sf"/>
</dbReference>
<keyword evidence="6" id="KW-0406">Ion transport</keyword>
<dbReference type="Gene3D" id="2.40.160.120">
    <property type="match status" value="1"/>
</dbReference>
<dbReference type="PANTHER" id="PTHR10972">
    <property type="entry name" value="OXYSTEROL-BINDING PROTEIN-RELATED"/>
    <property type="match status" value="1"/>
</dbReference>
<evidence type="ECO:0000256" key="3">
    <source>
        <dbReference type="ARBA" id="ARBA00022796"/>
    </source>
</evidence>
<comment type="similarity">
    <text evidence="1 6">Belongs to the copper transporter (Ctr) (TC 1.A.56) family. SLC31A subfamily.</text>
</comment>
<dbReference type="AlphaFoldDB" id="A0A834LJD6"/>
<reference evidence="7" key="1">
    <citation type="submission" date="2019-11" db="EMBL/GenBank/DDBJ databases">
        <authorList>
            <person name="Liu Y."/>
            <person name="Hou J."/>
            <person name="Li T.-Q."/>
            <person name="Guan C.-H."/>
            <person name="Wu X."/>
            <person name="Wu H.-Z."/>
            <person name="Ling F."/>
            <person name="Zhang R."/>
            <person name="Shi X.-G."/>
            <person name="Ren J.-P."/>
            <person name="Chen E.-F."/>
            <person name="Sun J.-M."/>
        </authorList>
    </citation>
    <scope>NUCLEOTIDE SEQUENCE</scope>
    <source>
        <strain evidence="7">Adult_tree_wgs_1</strain>
        <tissue evidence="7">Leaves</tissue>
    </source>
</reference>
<gene>
    <name evidence="7" type="ORF">RHSIM_Rhsim08G0237600</name>
</gene>
<keyword evidence="3 6" id="KW-0187">Copper transport</keyword>
<keyword evidence="5 6" id="KW-0472">Membrane</keyword>
<protein>
    <recommendedName>
        <fullName evidence="6">Copper transport protein</fullName>
    </recommendedName>
</protein>
<evidence type="ECO:0000256" key="6">
    <source>
        <dbReference type="RuleBase" id="RU367022"/>
    </source>
</evidence>
<dbReference type="GO" id="GO:0032934">
    <property type="term" value="F:sterol binding"/>
    <property type="evidence" value="ECO:0007669"/>
    <property type="project" value="TreeGrafter"/>
</dbReference>
<evidence type="ECO:0000256" key="2">
    <source>
        <dbReference type="ARBA" id="ARBA00022692"/>
    </source>
</evidence>
<dbReference type="PANTHER" id="PTHR10972:SF96">
    <property type="entry name" value="OXYSTEROL-BINDING PROTEIN-RELATED PROTEIN 1A-RELATED"/>
    <property type="match status" value="1"/>
</dbReference>
<dbReference type="InterPro" id="IPR000648">
    <property type="entry name" value="Oxysterol-bd"/>
</dbReference>
<accession>A0A834LJD6</accession>
<dbReference type="Pfam" id="PF01237">
    <property type="entry name" value="Oxysterol_BP"/>
    <property type="match status" value="1"/>
</dbReference>
<dbReference type="InterPro" id="IPR007274">
    <property type="entry name" value="Cop_transporter"/>
</dbReference>
<dbReference type="OrthoDB" id="1731246at2759"/>
<evidence type="ECO:0000256" key="4">
    <source>
        <dbReference type="ARBA" id="ARBA00022989"/>
    </source>
</evidence>
<dbReference type="GO" id="GO:0005375">
    <property type="term" value="F:copper ion transmembrane transporter activity"/>
    <property type="evidence" value="ECO:0007669"/>
    <property type="project" value="UniProtKB-UniRule"/>
</dbReference>
<evidence type="ECO:0000256" key="5">
    <source>
        <dbReference type="ARBA" id="ARBA00023136"/>
    </source>
</evidence>
<keyword evidence="6" id="KW-0813">Transport</keyword>
<comment type="caution">
    <text evidence="7">The sequence shown here is derived from an EMBL/GenBank/DDBJ whole genome shotgun (WGS) entry which is preliminary data.</text>
</comment>
<keyword evidence="6" id="KW-0186">Copper</keyword>
<evidence type="ECO:0000313" key="8">
    <source>
        <dbReference type="Proteomes" id="UP000626092"/>
    </source>
</evidence>